<name>A0A834I3H8_RHYFE</name>
<dbReference type="AlphaFoldDB" id="A0A834I3H8"/>
<evidence type="ECO:0000313" key="1">
    <source>
        <dbReference type="EMBL" id="KAF7271807.1"/>
    </source>
</evidence>
<dbReference type="Proteomes" id="UP000625711">
    <property type="component" value="Unassembled WGS sequence"/>
</dbReference>
<protein>
    <recommendedName>
        <fullName evidence="3">SWIM-type domain-containing protein</fullName>
    </recommendedName>
</protein>
<evidence type="ECO:0008006" key="3">
    <source>
        <dbReference type="Google" id="ProtNLM"/>
    </source>
</evidence>
<keyword evidence="2" id="KW-1185">Reference proteome</keyword>
<reference evidence="1" key="1">
    <citation type="submission" date="2020-08" db="EMBL/GenBank/DDBJ databases">
        <title>Genome sequencing and assembly of the red palm weevil Rhynchophorus ferrugineus.</title>
        <authorList>
            <person name="Dias G.B."/>
            <person name="Bergman C.M."/>
            <person name="Manee M."/>
        </authorList>
    </citation>
    <scope>NUCLEOTIDE SEQUENCE</scope>
    <source>
        <strain evidence="1">AA-2017</strain>
        <tissue evidence="1">Whole larva</tissue>
    </source>
</reference>
<proteinExistence type="predicted"/>
<dbReference type="EMBL" id="JAACXV010013890">
    <property type="protein sequence ID" value="KAF7271807.1"/>
    <property type="molecule type" value="Genomic_DNA"/>
</dbReference>
<organism evidence="1 2">
    <name type="scientific">Rhynchophorus ferrugineus</name>
    <name type="common">Red palm weevil</name>
    <name type="synonym">Curculio ferrugineus</name>
    <dbReference type="NCBI Taxonomy" id="354439"/>
    <lineage>
        <taxon>Eukaryota</taxon>
        <taxon>Metazoa</taxon>
        <taxon>Ecdysozoa</taxon>
        <taxon>Arthropoda</taxon>
        <taxon>Hexapoda</taxon>
        <taxon>Insecta</taxon>
        <taxon>Pterygota</taxon>
        <taxon>Neoptera</taxon>
        <taxon>Endopterygota</taxon>
        <taxon>Coleoptera</taxon>
        <taxon>Polyphaga</taxon>
        <taxon>Cucujiformia</taxon>
        <taxon>Curculionidae</taxon>
        <taxon>Dryophthorinae</taxon>
        <taxon>Rhynchophorus</taxon>
    </lineage>
</organism>
<accession>A0A834I3H8</accession>
<dbReference type="OrthoDB" id="10031901at2759"/>
<gene>
    <name evidence="1" type="ORF">GWI33_015353</name>
</gene>
<sequence length="357" mass="41580">MADYYYDAWTAIMEKADSRLYCTWHVDRTWRENLSKISSKETQSIIYKQLRTMMQETNEKIFKRMLESVLTSISNQPEIKTFYDYFMKNYSNNTNNWAYCYRVQNGLTTNMHIEQMHRSIKYLFLDGKHTKRLDKAITAITKFCRDKLLEQLVIMNKGRLCSKISSIRTRHKISESLNFEDIVSVGGGWQVVSTSTEYYIHEENNACKCNLMCSNCGICLHRYSCSCLDSTIKWNMCKHIHLLGRYLKTFSADGEHVNTDILHEPETETKAHVLGESSFATESPLNRICPPSMKDPFIASKKQVHDMLLHTESLLEKCKTVSQLDVIKNALRPIETTLNALECKKECIDPDEEYMLT</sequence>
<evidence type="ECO:0000313" key="2">
    <source>
        <dbReference type="Proteomes" id="UP000625711"/>
    </source>
</evidence>
<comment type="caution">
    <text evidence="1">The sequence shown here is derived from an EMBL/GenBank/DDBJ whole genome shotgun (WGS) entry which is preliminary data.</text>
</comment>